<dbReference type="InterPro" id="IPR058532">
    <property type="entry name" value="YjbR/MT2646/Rv2570-like"/>
</dbReference>
<organism evidence="1 2">
    <name type="scientific">Corynebacterium kalinowskii</name>
    <dbReference type="NCBI Taxonomy" id="2675216"/>
    <lineage>
        <taxon>Bacteria</taxon>
        <taxon>Bacillati</taxon>
        <taxon>Actinomycetota</taxon>
        <taxon>Actinomycetes</taxon>
        <taxon>Mycobacteriales</taxon>
        <taxon>Corynebacteriaceae</taxon>
        <taxon>Corynebacterium</taxon>
    </lineage>
</organism>
<dbReference type="RefSeq" id="WP_231580473.1">
    <property type="nucleotide sequence ID" value="NZ_CP046452.1"/>
</dbReference>
<evidence type="ECO:0000313" key="1">
    <source>
        <dbReference type="EMBL" id="QGU03234.1"/>
    </source>
</evidence>
<protein>
    <recommendedName>
        <fullName evidence="3">MmcQ/YjbR family DNA-binding protein</fullName>
    </recommendedName>
</protein>
<dbReference type="KEGG" id="ckw:CKALI_11980"/>
<dbReference type="InterPro" id="IPR038056">
    <property type="entry name" value="YjbR-like_sf"/>
</dbReference>
<dbReference type="AlphaFoldDB" id="A0A6B8VP96"/>
<dbReference type="Gene3D" id="3.90.1150.30">
    <property type="match status" value="1"/>
</dbReference>
<sequence length="110" mass="12457">MSLSPSLHSLVRDVALQQANAEEMPFAGTWEAFKVKGKWFALLGMLNGKQILNVKVDPFEGERLRETYRGITPGYHMNKRHWITITEGEDVPAELVKELVVDSYRLVSGL</sequence>
<dbReference type="SUPFAM" id="SSF142906">
    <property type="entry name" value="YjbR-like"/>
    <property type="match status" value="1"/>
</dbReference>
<name>A0A6B8VP96_9CORY</name>
<proteinExistence type="predicted"/>
<dbReference type="PANTHER" id="PTHR35145">
    <property type="entry name" value="CYTOPLASMIC PROTEIN-RELATED"/>
    <property type="match status" value="1"/>
</dbReference>
<dbReference type="InterPro" id="IPR007351">
    <property type="entry name" value="YjbR"/>
</dbReference>
<dbReference type="EMBL" id="CP046452">
    <property type="protein sequence ID" value="QGU03234.1"/>
    <property type="molecule type" value="Genomic_DNA"/>
</dbReference>
<accession>A0A6B8VP96</accession>
<evidence type="ECO:0008006" key="3">
    <source>
        <dbReference type="Google" id="ProtNLM"/>
    </source>
</evidence>
<evidence type="ECO:0000313" key="2">
    <source>
        <dbReference type="Proteomes" id="UP000427071"/>
    </source>
</evidence>
<dbReference type="Proteomes" id="UP000427071">
    <property type="component" value="Chromosome"/>
</dbReference>
<dbReference type="Pfam" id="PF04237">
    <property type="entry name" value="YjbR"/>
    <property type="match status" value="1"/>
</dbReference>
<reference evidence="2" key="1">
    <citation type="submission" date="2019-11" db="EMBL/GenBank/DDBJ databases">
        <title>Complete genome sequence of Corynebacterium kalinowskii 1959, a novel Corynebacterium species isolated from soil of a small paddock in Vilsendorf, Germany.</title>
        <authorList>
            <person name="Schaffert L."/>
            <person name="Ruwe M."/>
            <person name="Milse J."/>
            <person name="Hanuschka K."/>
            <person name="Ortseifen V."/>
            <person name="Droste J."/>
            <person name="Brandt D."/>
            <person name="Schlueter L."/>
            <person name="Kutter Y."/>
            <person name="Vinke S."/>
            <person name="Viehoefer P."/>
            <person name="Jacob L."/>
            <person name="Luebke N.-C."/>
            <person name="Schulte-Berndt E."/>
            <person name="Hain C."/>
            <person name="Linder M."/>
            <person name="Schmidt P."/>
            <person name="Wollenschlaeger L."/>
            <person name="Luttermann T."/>
            <person name="Thieme E."/>
            <person name="Hassa J."/>
            <person name="Haak M."/>
            <person name="Wittchen M."/>
            <person name="Mentz A."/>
            <person name="Persicke M."/>
            <person name="Busche T."/>
            <person name="Ruckert C."/>
        </authorList>
    </citation>
    <scope>NUCLEOTIDE SEQUENCE [LARGE SCALE GENOMIC DNA]</scope>
    <source>
        <strain evidence="2">1959</strain>
    </source>
</reference>
<keyword evidence="2" id="KW-1185">Reference proteome</keyword>
<gene>
    <name evidence="1" type="ORF">CKALI_11980</name>
</gene>
<dbReference type="PANTHER" id="PTHR35145:SF1">
    <property type="entry name" value="CYTOPLASMIC PROTEIN"/>
    <property type="match status" value="1"/>
</dbReference>